<organism evidence="6 7">
    <name type="scientific">Azospirillum oryzae</name>
    <dbReference type="NCBI Taxonomy" id="286727"/>
    <lineage>
        <taxon>Bacteria</taxon>
        <taxon>Pseudomonadati</taxon>
        <taxon>Pseudomonadota</taxon>
        <taxon>Alphaproteobacteria</taxon>
        <taxon>Rhodospirillales</taxon>
        <taxon>Azospirillaceae</taxon>
        <taxon>Azospirillum</taxon>
    </lineage>
</organism>
<dbReference type="SMART" id="SM00267">
    <property type="entry name" value="GGDEF"/>
    <property type="match status" value="1"/>
</dbReference>
<feature type="transmembrane region" description="Helical" evidence="4">
    <location>
        <begin position="45"/>
        <end position="65"/>
    </location>
</feature>
<feature type="domain" description="GGDEF" evidence="5">
    <location>
        <begin position="250"/>
        <end position="380"/>
    </location>
</feature>
<evidence type="ECO:0000256" key="2">
    <source>
        <dbReference type="ARBA" id="ARBA00034247"/>
    </source>
</evidence>
<dbReference type="InterPro" id="IPR029787">
    <property type="entry name" value="Nucleotide_cyclase"/>
</dbReference>
<evidence type="ECO:0000256" key="1">
    <source>
        <dbReference type="ARBA" id="ARBA00012528"/>
    </source>
</evidence>
<dbReference type="Pfam" id="PF00990">
    <property type="entry name" value="GGDEF"/>
    <property type="match status" value="1"/>
</dbReference>
<dbReference type="AlphaFoldDB" id="A0A1X7G2M3"/>
<dbReference type="STRING" id="286727.SAMN02982917_3160"/>
<dbReference type="EMBL" id="FXAK01000007">
    <property type="protein sequence ID" value="SMF62944.1"/>
    <property type="molecule type" value="Genomic_DNA"/>
</dbReference>
<accession>A0A1X7G2M3</accession>
<evidence type="ECO:0000313" key="6">
    <source>
        <dbReference type="EMBL" id="SMF62944.1"/>
    </source>
</evidence>
<keyword evidence="4" id="KW-1133">Transmembrane helix</keyword>
<keyword evidence="4" id="KW-0812">Transmembrane</keyword>
<dbReference type="EC" id="2.7.7.65" evidence="1"/>
<dbReference type="InterPro" id="IPR050469">
    <property type="entry name" value="Diguanylate_Cyclase"/>
</dbReference>
<reference evidence="6 7" key="1">
    <citation type="submission" date="2017-04" db="EMBL/GenBank/DDBJ databases">
        <authorList>
            <person name="Afonso C.L."/>
            <person name="Miller P.J."/>
            <person name="Scott M.A."/>
            <person name="Spackman E."/>
            <person name="Goraichik I."/>
            <person name="Dimitrov K.M."/>
            <person name="Suarez D.L."/>
            <person name="Swayne D.E."/>
        </authorList>
    </citation>
    <scope>NUCLEOTIDE SEQUENCE [LARGE SCALE GENOMIC DNA]</scope>
    <source>
        <strain evidence="6 7">A2P</strain>
    </source>
</reference>
<dbReference type="SUPFAM" id="SSF55073">
    <property type="entry name" value="Nucleotide cyclase"/>
    <property type="match status" value="1"/>
</dbReference>
<dbReference type="RefSeq" id="WP_085086986.1">
    <property type="nucleotide sequence ID" value="NZ_FXAK01000007.1"/>
</dbReference>
<dbReference type="InterPro" id="IPR000160">
    <property type="entry name" value="GGDEF_dom"/>
</dbReference>
<feature type="transmembrane region" description="Helical" evidence="4">
    <location>
        <begin position="132"/>
        <end position="154"/>
    </location>
</feature>
<evidence type="ECO:0000259" key="5">
    <source>
        <dbReference type="PROSITE" id="PS50887"/>
    </source>
</evidence>
<proteinExistence type="predicted"/>
<keyword evidence="4" id="KW-0472">Membrane</keyword>
<dbReference type="GO" id="GO:0052621">
    <property type="term" value="F:diguanylate cyclase activity"/>
    <property type="evidence" value="ECO:0007669"/>
    <property type="project" value="UniProtKB-EC"/>
</dbReference>
<name>A0A1X7G2M3_9PROT</name>
<comment type="catalytic activity">
    <reaction evidence="2">
        <text>2 GTP = 3',3'-c-di-GMP + 2 diphosphate</text>
        <dbReference type="Rhea" id="RHEA:24898"/>
        <dbReference type="ChEBI" id="CHEBI:33019"/>
        <dbReference type="ChEBI" id="CHEBI:37565"/>
        <dbReference type="ChEBI" id="CHEBI:58805"/>
        <dbReference type="EC" id="2.7.7.65"/>
    </reaction>
</comment>
<protein>
    <recommendedName>
        <fullName evidence="1">diguanylate cyclase</fullName>
        <ecNumber evidence="1">2.7.7.65</ecNumber>
    </recommendedName>
</protein>
<feature type="transmembrane region" description="Helical" evidence="4">
    <location>
        <begin position="187"/>
        <end position="207"/>
    </location>
</feature>
<feature type="transmembrane region" description="Helical" evidence="4">
    <location>
        <begin position="71"/>
        <end position="91"/>
    </location>
</feature>
<sequence>MRVDRLLATLFGAFVRGDELPDLIRPAGHTPILQRRRAAMIQSRVRMVALIFGVLTPLWIAIDVTVFEWKLAVWLIVLRLSASAAFLALAFDRRSCEDMTCAWWRLTALLAIPTLFFAISHPLLYNQGVDDLRIAVSAGYGYLPFVMVAGLSVFPLTALEGALFAAPMLGAHLAAGFYGSLVMPFPSYISALWLLALIAVVATLAAISQLHFMIALLEQAAHDALTGAFSRRIGEELLKLQVAHAERAAQPLSAIFVDLDDFKAVNDRYGHEEGDRVLRHAANTIRSLLRQSDALVRWGGEEFLVVMPDTPVEGAMIAVERMRRAGFGKRPDGSLQTASIGIAEQTADRPADWESLVELADQRMYRAKQDGKDRVVGTGGGNGPAEAQPWDGITV</sequence>
<dbReference type="PANTHER" id="PTHR45138">
    <property type="entry name" value="REGULATORY COMPONENTS OF SENSORY TRANSDUCTION SYSTEM"/>
    <property type="match status" value="1"/>
</dbReference>
<dbReference type="OrthoDB" id="9812260at2"/>
<gene>
    <name evidence="6" type="ORF">SAMN02982917_3160</name>
</gene>
<dbReference type="Proteomes" id="UP000192936">
    <property type="component" value="Unassembled WGS sequence"/>
</dbReference>
<evidence type="ECO:0000256" key="4">
    <source>
        <dbReference type="SAM" id="Phobius"/>
    </source>
</evidence>
<feature type="transmembrane region" description="Helical" evidence="4">
    <location>
        <begin position="161"/>
        <end position="181"/>
    </location>
</feature>
<dbReference type="FunFam" id="3.30.70.270:FF:000001">
    <property type="entry name" value="Diguanylate cyclase domain protein"/>
    <property type="match status" value="1"/>
</dbReference>
<evidence type="ECO:0000313" key="7">
    <source>
        <dbReference type="Proteomes" id="UP000192936"/>
    </source>
</evidence>
<dbReference type="Gene3D" id="3.30.70.270">
    <property type="match status" value="1"/>
</dbReference>
<dbReference type="PROSITE" id="PS50887">
    <property type="entry name" value="GGDEF"/>
    <property type="match status" value="1"/>
</dbReference>
<feature type="region of interest" description="Disordered" evidence="3">
    <location>
        <begin position="370"/>
        <end position="395"/>
    </location>
</feature>
<dbReference type="InterPro" id="IPR043128">
    <property type="entry name" value="Rev_trsase/Diguanyl_cyclase"/>
</dbReference>
<evidence type="ECO:0000256" key="3">
    <source>
        <dbReference type="SAM" id="MobiDB-lite"/>
    </source>
</evidence>
<dbReference type="CDD" id="cd01949">
    <property type="entry name" value="GGDEF"/>
    <property type="match status" value="1"/>
</dbReference>
<dbReference type="NCBIfam" id="TIGR00254">
    <property type="entry name" value="GGDEF"/>
    <property type="match status" value="1"/>
</dbReference>
<feature type="transmembrane region" description="Helical" evidence="4">
    <location>
        <begin position="103"/>
        <end position="120"/>
    </location>
</feature>
<dbReference type="PANTHER" id="PTHR45138:SF9">
    <property type="entry name" value="DIGUANYLATE CYCLASE DGCM-RELATED"/>
    <property type="match status" value="1"/>
</dbReference>